<evidence type="ECO:0000256" key="9">
    <source>
        <dbReference type="RuleBase" id="RU365100"/>
    </source>
</evidence>
<dbReference type="SUPFAM" id="SSF54675">
    <property type="entry name" value="Nicotinate/Quinolinate PRTase N-terminal domain-like"/>
    <property type="match status" value="1"/>
</dbReference>
<comment type="caution">
    <text evidence="12">The sequence shown here is derived from an EMBL/GenBank/DDBJ whole genome shotgun (WGS) entry which is preliminary data.</text>
</comment>
<keyword evidence="5 9" id="KW-0436">Ligase</keyword>
<dbReference type="InterPro" id="IPR036068">
    <property type="entry name" value="Nicotinate_pribotase-like_C"/>
</dbReference>
<dbReference type="InterPro" id="IPR007229">
    <property type="entry name" value="Nic_PRibTrfase-Fam"/>
</dbReference>
<dbReference type="GO" id="GO:0005829">
    <property type="term" value="C:cytosol"/>
    <property type="evidence" value="ECO:0007669"/>
    <property type="project" value="TreeGrafter"/>
</dbReference>
<evidence type="ECO:0000256" key="1">
    <source>
        <dbReference type="ARBA" id="ARBA00004952"/>
    </source>
</evidence>
<dbReference type="NCBIfam" id="NF006696">
    <property type="entry name" value="PRK09243.1-3"/>
    <property type="match status" value="1"/>
</dbReference>
<proteinExistence type="inferred from homology"/>
<dbReference type="EC" id="6.3.4.21" evidence="3 9"/>
<dbReference type="OrthoDB" id="9770610at2"/>
<comment type="PTM">
    <text evidence="9">Transiently phosphorylated on a His residue during the reaction cycle. Phosphorylation strongly increases the affinity for substrates and increases the rate of nicotinate D-ribonucleotide production. Dephosphorylation regenerates the low-affinity form of the enzyme, leading to product release.</text>
</comment>
<dbReference type="PANTHER" id="PTHR11098:SF1">
    <property type="entry name" value="NICOTINATE PHOSPHORIBOSYLTRANSFERASE"/>
    <property type="match status" value="1"/>
</dbReference>
<comment type="catalytic activity">
    <reaction evidence="8 9">
        <text>5-phospho-alpha-D-ribose 1-diphosphate + nicotinate + ATP + H2O = nicotinate beta-D-ribonucleotide + ADP + phosphate + diphosphate</text>
        <dbReference type="Rhea" id="RHEA:36163"/>
        <dbReference type="ChEBI" id="CHEBI:15377"/>
        <dbReference type="ChEBI" id="CHEBI:30616"/>
        <dbReference type="ChEBI" id="CHEBI:32544"/>
        <dbReference type="ChEBI" id="CHEBI:33019"/>
        <dbReference type="ChEBI" id="CHEBI:43474"/>
        <dbReference type="ChEBI" id="CHEBI:57502"/>
        <dbReference type="ChEBI" id="CHEBI:58017"/>
        <dbReference type="ChEBI" id="CHEBI:456216"/>
        <dbReference type="EC" id="6.3.4.21"/>
    </reaction>
</comment>
<dbReference type="FunFam" id="3.20.20.70:FF:000076">
    <property type="entry name" value="Nicotinate phosphoribosyltransferase"/>
    <property type="match status" value="1"/>
</dbReference>
<evidence type="ECO:0000313" key="12">
    <source>
        <dbReference type="EMBL" id="PZG02690.1"/>
    </source>
</evidence>
<keyword evidence="12" id="KW-0328">Glycosyltransferase</keyword>
<keyword evidence="13" id="KW-1185">Reference proteome</keyword>
<dbReference type="Proteomes" id="UP000248749">
    <property type="component" value="Unassembled WGS sequence"/>
</dbReference>
<comment type="pathway">
    <text evidence="1 9">Cofactor biosynthesis; NAD(+) biosynthesis; nicotinate D-ribonucleotide from nicotinate: step 1/1.</text>
</comment>
<sequence>MTGLRTDLYELRMAASYLRRDMTEPATFSLFARRLPARRGFLVAAGLAEALDFLESFTFDDDELAYLRDAVGFDQATLGALAGLRFTGDVWAVPEGRVVFADEPLLEVTAPIAEAQLVETGVLNLITFHTTVASKAARCRLAAGSAQLVDFAFRRTHGIEAGAAAARASAIAGFAATSHVEAARRYGLTPSGTMAHSYVEAFPDERAAFRAFAADYPTNPIFLVDTYDTPAGVRAAVDVVTELGLTGSVGVRLDSGDLAALARQARAILDGAGLTRAQIVASGSLDEDIIAGIVATGAPIDAYGVGTKMGVSYDAPSLDSAYKLVGVGDRPVLKLSPGKATLPGPKQVFRAPAAAGGDIVGLRDEPPPVGREPLLVPVMRGGRRLDAADPAGEVRAARRRFDADLAWLPEPARRLADPAPLTAAVSPALAALHERVARQVVPGGPRGTVPRP</sequence>
<dbReference type="Gene3D" id="3.20.20.70">
    <property type="entry name" value="Aldolase class I"/>
    <property type="match status" value="1"/>
</dbReference>
<evidence type="ECO:0000256" key="5">
    <source>
        <dbReference type="ARBA" id="ARBA00022598"/>
    </source>
</evidence>
<dbReference type="PIRSF" id="PIRSF000484">
    <property type="entry name" value="NAPRT"/>
    <property type="match status" value="1"/>
</dbReference>
<comment type="function">
    <text evidence="9">Catalyzes the first step in the biosynthesis of NAD from nicotinic acid, the ATP-dependent synthesis of beta-nicotinate D-ribonucleotide from nicotinate and 5-phospho-D-ribose 1-phosphate.</text>
</comment>
<evidence type="ECO:0000259" key="10">
    <source>
        <dbReference type="Pfam" id="PF04095"/>
    </source>
</evidence>
<organism evidence="12 13">
    <name type="scientific">Micromonospora deserti</name>
    <dbReference type="NCBI Taxonomy" id="2070366"/>
    <lineage>
        <taxon>Bacteria</taxon>
        <taxon>Bacillati</taxon>
        <taxon>Actinomycetota</taxon>
        <taxon>Actinomycetes</taxon>
        <taxon>Micromonosporales</taxon>
        <taxon>Micromonosporaceae</taxon>
        <taxon>Micromonospora</taxon>
    </lineage>
</organism>
<evidence type="ECO:0000256" key="6">
    <source>
        <dbReference type="ARBA" id="ARBA00022642"/>
    </source>
</evidence>
<feature type="domain" description="Nicotinate/nicotinamide phosphoribosyltransferase" evidence="10">
    <location>
        <begin position="147"/>
        <end position="289"/>
    </location>
</feature>
<keyword evidence="7 9" id="KW-0808">Transferase</keyword>
<dbReference type="AlphaFoldDB" id="A0A2W2DP47"/>
<dbReference type="InterPro" id="IPR041525">
    <property type="entry name" value="N/Namide_PRibTrfase"/>
</dbReference>
<evidence type="ECO:0000256" key="3">
    <source>
        <dbReference type="ARBA" id="ARBA00013236"/>
    </source>
</evidence>
<evidence type="ECO:0000256" key="4">
    <source>
        <dbReference type="ARBA" id="ARBA00022553"/>
    </source>
</evidence>
<dbReference type="SUPFAM" id="SSF51690">
    <property type="entry name" value="Nicotinate/Quinolinate PRTase C-terminal domain-like"/>
    <property type="match status" value="1"/>
</dbReference>
<feature type="domain" description="Nicotinate phosphoribosyltransferase N-terminal" evidence="11">
    <location>
        <begin position="4"/>
        <end position="126"/>
    </location>
</feature>
<dbReference type="InterPro" id="IPR006405">
    <property type="entry name" value="Nic_PRibTrfase_pncB"/>
</dbReference>
<dbReference type="Pfam" id="PF04095">
    <property type="entry name" value="NAPRTase"/>
    <property type="match status" value="1"/>
</dbReference>
<dbReference type="NCBIfam" id="NF009131">
    <property type="entry name" value="PRK12484.1"/>
    <property type="match status" value="1"/>
</dbReference>
<comment type="similarity">
    <text evidence="2 9">Belongs to the NAPRTase family.</text>
</comment>
<evidence type="ECO:0000256" key="7">
    <source>
        <dbReference type="ARBA" id="ARBA00022679"/>
    </source>
</evidence>
<evidence type="ECO:0000313" key="13">
    <source>
        <dbReference type="Proteomes" id="UP000248749"/>
    </source>
</evidence>
<dbReference type="Gene3D" id="3.20.140.10">
    <property type="entry name" value="nicotinate phosphoribosyltransferase"/>
    <property type="match status" value="1"/>
</dbReference>
<dbReference type="InterPro" id="IPR040727">
    <property type="entry name" value="NAPRTase_N"/>
</dbReference>
<gene>
    <name evidence="12" type="ORF">C1I99_01480</name>
</gene>
<dbReference type="GO" id="GO:0047280">
    <property type="term" value="F:nicotinamide phosphoribosyltransferase activity"/>
    <property type="evidence" value="ECO:0007669"/>
    <property type="project" value="UniProtKB-ARBA"/>
</dbReference>
<dbReference type="GO" id="GO:0034355">
    <property type="term" value="P:NAD+ biosynthetic process via the salvage pathway"/>
    <property type="evidence" value="ECO:0007669"/>
    <property type="project" value="TreeGrafter"/>
</dbReference>
<dbReference type="UniPathway" id="UPA00253">
    <property type="reaction ID" value="UER00457"/>
</dbReference>
<accession>A0A2W2DP47</accession>
<dbReference type="GO" id="GO:0004516">
    <property type="term" value="F:nicotinate phosphoribosyltransferase activity"/>
    <property type="evidence" value="ECO:0007669"/>
    <property type="project" value="UniProtKB-UniRule"/>
</dbReference>
<keyword evidence="4" id="KW-0597">Phosphoprotein</keyword>
<evidence type="ECO:0000256" key="8">
    <source>
        <dbReference type="ARBA" id="ARBA00048668"/>
    </source>
</evidence>
<name>A0A2W2DP47_9ACTN</name>
<evidence type="ECO:0000259" key="11">
    <source>
        <dbReference type="Pfam" id="PF17767"/>
    </source>
</evidence>
<reference evidence="12 13" key="1">
    <citation type="submission" date="2018-01" db="EMBL/GenBank/DDBJ databases">
        <title>Draft genome sequence of Salinispora sp. 13K206.</title>
        <authorList>
            <person name="Sahin N."/>
            <person name="Saygin H."/>
            <person name="Ay H."/>
        </authorList>
    </citation>
    <scope>NUCLEOTIDE SEQUENCE [LARGE SCALE GENOMIC DNA]</scope>
    <source>
        <strain evidence="12 13">13K206</strain>
    </source>
</reference>
<protein>
    <recommendedName>
        <fullName evidence="3 9">Nicotinate phosphoribosyltransferase</fullName>
        <ecNumber evidence="3 9">6.3.4.21</ecNumber>
    </recommendedName>
</protein>
<dbReference type="NCBIfam" id="TIGR01513">
    <property type="entry name" value="NAPRTase_put"/>
    <property type="match status" value="1"/>
</dbReference>
<dbReference type="Pfam" id="PF17767">
    <property type="entry name" value="NAPRTase_N"/>
    <property type="match status" value="1"/>
</dbReference>
<dbReference type="PANTHER" id="PTHR11098">
    <property type="entry name" value="NICOTINATE PHOSPHORIBOSYLTRANSFERASE"/>
    <property type="match status" value="1"/>
</dbReference>
<keyword evidence="6 9" id="KW-0662">Pyridine nucleotide biosynthesis</keyword>
<dbReference type="InterPro" id="IPR013785">
    <property type="entry name" value="Aldolase_TIM"/>
</dbReference>
<evidence type="ECO:0000256" key="2">
    <source>
        <dbReference type="ARBA" id="ARBA00010897"/>
    </source>
</evidence>
<dbReference type="EMBL" id="POUB01000005">
    <property type="protein sequence ID" value="PZG02690.1"/>
    <property type="molecule type" value="Genomic_DNA"/>
</dbReference>